<proteinExistence type="predicted"/>
<sequence length="272" mass="31514">MIKIYFLGTASGIPTPQRFNTSVVLEASGNIYLFDAGEACSSLLIRNKIDYRKIRCMFISHMHTDHVSGIFQLIQTLQLSPTNRYSVKEKVINLFVPKEGIDSLKKMFCAFYLMPEILPFSLELFSISEAYFYKDSLMEVRAIANQHLKKGYRYREILQKTQTKYPNAFQSYSFLIKVQKKMILYSGDISDISELDEFLDNIDVLILELAHIDFERTIKFLSQQSISKVIFTHLHPKFDDSNKNQLNQFQVQIKKYLSDKVTIATDGLVIKV</sequence>
<dbReference type="InterPro" id="IPR036866">
    <property type="entry name" value="RibonucZ/Hydroxyglut_hydro"/>
</dbReference>
<protein>
    <submittedName>
        <fullName evidence="1">Uncharacterized protein</fullName>
    </submittedName>
</protein>
<organism evidence="1">
    <name type="scientific">marine sediment metagenome</name>
    <dbReference type="NCBI Taxonomy" id="412755"/>
    <lineage>
        <taxon>unclassified sequences</taxon>
        <taxon>metagenomes</taxon>
        <taxon>ecological metagenomes</taxon>
    </lineage>
</organism>
<dbReference type="PANTHER" id="PTHR46018">
    <property type="entry name" value="ZINC PHOSPHODIESTERASE ELAC PROTEIN 1"/>
    <property type="match status" value="1"/>
</dbReference>
<comment type="caution">
    <text evidence="1">The sequence shown here is derived from an EMBL/GenBank/DDBJ whole genome shotgun (WGS) entry which is preliminary data.</text>
</comment>
<dbReference type="GO" id="GO:0042781">
    <property type="term" value="F:3'-tRNA processing endoribonuclease activity"/>
    <property type="evidence" value="ECO:0007669"/>
    <property type="project" value="TreeGrafter"/>
</dbReference>
<evidence type="ECO:0000313" key="1">
    <source>
        <dbReference type="EMBL" id="GAH28557.1"/>
    </source>
</evidence>
<gene>
    <name evidence="1" type="ORF">S03H2_02981</name>
</gene>
<dbReference type="GO" id="GO:0005634">
    <property type="term" value="C:nucleus"/>
    <property type="evidence" value="ECO:0007669"/>
    <property type="project" value="TreeGrafter"/>
</dbReference>
<dbReference type="EMBL" id="BARU01001055">
    <property type="protein sequence ID" value="GAH28557.1"/>
    <property type="molecule type" value="Genomic_DNA"/>
</dbReference>
<dbReference type="AlphaFoldDB" id="X1E7L0"/>
<dbReference type="SUPFAM" id="SSF56281">
    <property type="entry name" value="Metallo-hydrolase/oxidoreductase"/>
    <property type="match status" value="1"/>
</dbReference>
<accession>X1E7L0</accession>
<name>X1E7L0_9ZZZZ</name>
<dbReference type="PANTHER" id="PTHR46018:SF2">
    <property type="entry name" value="ZINC PHOSPHODIESTERASE ELAC PROTEIN 1"/>
    <property type="match status" value="1"/>
</dbReference>
<dbReference type="Gene3D" id="3.60.15.10">
    <property type="entry name" value="Ribonuclease Z/Hydroxyacylglutathione hydrolase-like"/>
    <property type="match status" value="1"/>
</dbReference>
<reference evidence="1" key="1">
    <citation type="journal article" date="2014" name="Front. Microbiol.">
        <title>High frequency of phylogenetically diverse reductive dehalogenase-homologous genes in deep subseafloor sedimentary metagenomes.</title>
        <authorList>
            <person name="Kawai M."/>
            <person name="Futagami T."/>
            <person name="Toyoda A."/>
            <person name="Takaki Y."/>
            <person name="Nishi S."/>
            <person name="Hori S."/>
            <person name="Arai W."/>
            <person name="Tsubouchi T."/>
            <person name="Morono Y."/>
            <person name="Uchiyama I."/>
            <person name="Ito T."/>
            <person name="Fujiyama A."/>
            <person name="Inagaki F."/>
            <person name="Takami H."/>
        </authorList>
    </citation>
    <scope>NUCLEOTIDE SEQUENCE</scope>
    <source>
        <strain evidence="1">Expedition CK06-06</strain>
    </source>
</reference>
<dbReference type="Pfam" id="PF23023">
    <property type="entry name" value="Anti-Pycsar_Apyc1"/>
    <property type="match status" value="1"/>
</dbReference>